<comment type="caution">
    <text evidence="5">The sequence shown here is derived from an EMBL/GenBank/DDBJ whole genome shotgun (WGS) entry which is preliminary data.</text>
</comment>
<dbReference type="InterPro" id="IPR009003">
    <property type="entry name" value="Peptidase_S1_PA"/>
</dbReference>
<dbReference type="Pfam" id="PF13180">
    <property type="entry name" value="PDZ_2"/>
    <property type="match status" value="1"/>
</dbReference>
<comment type="similarity">
    <text evidence="1">Belongs to the peptidase S1C family.</text>
</comment>
<dbReference type="EMBL" id="JAVMIP010000016">
    <property type="protein sequence ID" value="MDS3861796.1"/>
    <property type="molecule type" value="Genomic_DNA"/>
</dbReference>
<dbReference type="SUPFAM" id="SSF50156">
    <property type="entry name" value="PDZ domain-like"/>
    <property type="match status" value="1"/>
</dbReference>
<name>A0AAE4FTC1_9CYAN</name>
<accession>A0AAE4FTC1</accession>
<organism evidence="5 6">
    <name type="scientific">Pseudocalidococcus azoricus BACA0444</name>
    <dbReference type="NCBI Taxonomy" id="2918990"/>
    <lineage>
        <taxon>Bacteria</taxon>
        <taxon>Bacillati</taxon>
        <taxon>Cyanobacteriota</taxon>
        <taxon>Cyanophyceae</taxon>
        <taxon>Acaryochloridales</taxon>
        <taxon>Thermosynechococcaceae</taxon>
        <taxon>Pseudocalidococcus</taxon>
        <taxon>Pseudocalidococcus azoricus</taxon>
    </lineage>
</organism>
<gene>
    <name evidence="5" type="ORF">RIF25_13380</name>
</gene>
<dbReference type="InterPro" id="IPR036034">
    <property type="entry name" value="PDZ_sf"/>
</dbReference>
<dbReference type="Pfam" id="PF13365">
    <property type="entry name" value="Trypsin_2"/>
    <property type="match status" value="1"/>
</dbReference>
<keyword evidence="6" id="KW-1185">Reference proteome</keyword>
<dbReference type="InterPro" id="IPR001940">
    <property type="entry name" value="Peptidase_S1C"/>
</dbReference>
<evidence type="ECO:0000313" key="5">
    <source>
        <dbReference type="EMBL" id="MDS3861796.1"/>
    </source>
</evidence>
<dbReference type="AlphaFoldDB" id="A0AAE4FTC1"/>
<dbReference type="PROSITE" id="PS50106">
    <property type="entry name" value="PDZ"/>
    <property type="match status" value="1"/>
</dbReference>
<protein>
    <submittedName>
        <fullName evidence="5">Trypsin-like peptidase domain-containing protein</fullName>
    </submittedName>
</protein>
<dbReference type="GO" id="GO:0006508">
    <property type="term" value="P:proteolysis"/>
    <property type="evidence" value="ECO:0007669"/>
    <property type="project" value="UniProtKB-KW"/>
</dbReference>
<dbReference type="PANTHER" id="PTHR22939">
    <property type="entry name" value="SERINE PROTEASE FAMILY S1C HTRA-RELATED"/>
    <property type="match status" value="1"/>
</dbReference>
<evidence type="ECO:0000259" key="4">
    <source>
        <dbReference type="PROSITE" id="PS50106"/>
    </source>
</evidence>
<keyword evidence="2" id="KW-0645">Protease</keyword>
<dbReference type="Gene3D" id="2.40.10.120">
    <property type="match status" value="1"/>
</dbReference>
<dbReference type="PRINTS" id="PR00834">
    <property type="entry name" value="PROTEASES2C"/>
</dbReference>
<evidence type="ECO:0000256" key="1">
    <source>
        <dbReference type="ARBA" id="ARBA00010541"/>
    </source>
</evidence>
<keyword evidence="3" id="KW-0378">Hydrolase</keyword>
<dbReference type="Gene3D" id="2.30.42.10">
    <property type="match status" value="1"/>
</dbReference>
<evidence type="ECO:0000256" key="2">
    <source>
        <dbReference type="ARBA" id="ARBA00022670"/>
    </source>
</evidence>
<proteinExistence type="inferred from homology"/>
<dbReference type="SUPFAM" id="SSF50494">
    <property type="entry name" value="Trypsin-like serine proteases"/>
    <property type="match status" value="1"/>
</dbReference>
<dbReference type="Proteomes" id="UP001268256">
    <property type="component" value="Unassembled WGS sequence"/>
</dbReference>
<dbReference type="PANTHER" id="PTHR22939:SF129">
    <property type="entry name" value="SERINE PROTEASE HTRA2, MITOCHONDRIAL"/>
    <property type="match status" value="1"/>
</dbReference>
<reference evidence="6" key="1">
    <citation type="submission" date="2023-07" db="EMBL/GenBank/DDBJ databases">
        <authorList>
            <person name="Luz R."/>
            <person name="Cordeiro R."/>
            <person name="Fonseca A."/>
            <person name="Goncalves V."/>
        </authorList>
    </citation>
    <scope>NUCLEOTIDE SEQUENCE [LARGE SCALE GENOMIC DNA]</scope>
    <source>
        <strain evidence="6">BACA0444</strain>
    </source>
</reference>
<feature type="domain" description="PDZ" evidence="4">
    <location>
        <begin position="284"/>
        <end position="387"/>
    </location>
</feature>
<dbReference type="InterPro" id="IPR001478">
    <property type="entry name" value="PDZ"/>
</dbReference>
<evidence type="ECO:0000313" key="6">
    <source>
        <dbReference type="Proteomes" id="UP001268256"/>
    </source>
</evidence>
<dbReference type="GO" id="GO:0004252">
    <property type="term" value="F:serine-type endopeptidase activity"/>
    <property type="evidence" value="ECO:0007669"/>
    <property type="project" value="InterPro"/>
</dbReference>
<evidence type="ECO:0000256" key="3">
    <source>
        <dbReference type="ARBA" id="ARBA00022801"/>
    </source>
</evidence>
<dbReference type="RefSeq" id="WP_322879024.1">
    <property type="nucleotide sequence ID" value="NZ_JAVMIP010000016.1"/>
</dbReference>
<dbReference type="SMART" id="SM00228">
    <property type="entry name" value="PDZ"/>
    <property type="match status" value="1"/>
</dbReference>
<sequence length="402" mass="41950">MAPTEIAPLPELSCPAECHTMPNQPHSSNSSPSRNCLSWILRLGTGVLAGLVVGCQMPLNPLGSTSTQVSLPRPGLTTTTTSANFIADIVAQNSPAIVSIDTSRTTATHPFNPQAPSGEQTTGKGSGFVFAKDGKIITNAHVVADSNKVVVTFPDGQTFPGQVLGADPLTDIAVIQIAAQNLPTLTLGNSDQLVVGQWAIAIGNPLGLSNTVTAGIISATGRSSDQIGAADQRVSYIQTDAAINPGNSGGPLLNQEGAVVGVNTAIIQGAQGLGFAIPINTAKRIAEQITTTGQARHLFLGIRMVNLSGPIRDELNQENPAWQVKQDQGVLVIAVVENSPAAQAGVQPGDWIAKINRQDRPNARQIQEQVEATPENGTVNLEVERQGKRINLAITPQALEPN</sequence>